<keyword evidence="1" id="KW-0645">Protease</keyword>
<dbReference type="PANTHER" id="PTHR22939:SF130">
    <property type="entry name" value="PERIPLASMIC SERINE ENDOPROTEASE DEGP-LIKE-RELATED"/>
    <property type="match status" value="1"/>
</dbReference>
<dbReference type="PANTHER" id="PTHR22939">
    <property type="entry name" value="SERINE PROTEASE FAMILY S1C HTRA-RELATED"/>
    <property type="match status" value="1"/>
</dbReference>
<dbReference type="EC" id="3.4.21.107" evidence="1"/>
<dbReference type="GO" id="GO:0042597">
    <property type="term" value="C:periplasmic space"/>
    <property type="evidence" value="ECO:0007669"/>
    <property type="project" value="TreeGrafter"/>
</dbReference>
<dbReference type="AlphaFoldDB" id="A0A5J4P7N6"/>
<reference evidence="1" key="1">
    <citation type="submission" date="2019-03" db="EMBL/GenBank/DDBJ databases">
        <title>Single cell metagenomics reveals metabolic interactions within the superorganism composed of flagellate Streblomastix strix and complex community of Bacteroidetes bacteria on its surface.</title>
        <authorList>
            <person name="Treitli S.C."/>
            <person name="Kolisko M."/>
            <person name="Husnik F."/>
            <person name="Keeling P."/>
            <person name="Hampl V."/>
        </authorList>
    </citation>
    <scope>NUCLEOTIDE SEQUENCE</scope>
    <source>
        <strain evidence="1">STM</strain>
    </source>
</reference>
<dbReference type="EMBL" id="SNRY01010993">
    <property type="protein sequence ID" value="KAA6305080.1"/>
    <property type="molecule type" value="Genomic_DNA"/>
</dbReference>
<dbReference type="SUPFAM" id="SSF50494">
    <property type="entry name" value="Trypsin-like serine proteases"/>
    <property type="match status" value="1"/>
</dbReference>
<comment type="caution">
    <text evidence="1">The sequence shown here is derived from an EMBL/GenBank/DDBJ whole genome shotgun (WGS) entry which is preliminary data.</text>
</comment>
<keyword evidence="1" id="KW-0378">Hydrolase</keyword>
<dbReference type="InterPro" id="IPR009003">
    <property type="entry name" value="Peptidase_S1_PA"/>
</dbReference>
<dbReference type="GO" id="GO:0008233">
    <property type="term" value="F:peptidase activity"/>
    <property type="evidence" value="ECO:0007669"/>
    <property type="project" value="UniProtKB-KW"/>
</dbReference>
<evidence type="ECO:0000313" key="1">
    <source>
        <dbReference type="EMBL" id="KAA6305080.1"/>
    </source>
</evidence>
<feature type="non-terminal residue" evidence="1">
    <location>
        <position position="62"/>
    </location>
</feature>
<gene>
    <name evidence="1" type="ORF">EZS27_043269</name>
</gene>
<protein>
    <submittedName>
        <fullName evidence="1">Periplasmic pH-dependent serine endoprotease DegQ</fullName>
        <ecNumber evidence="1">3.4.21.107</ecNumber>
    </submittedName>
</protein>
<dbReference type="GO" id="GO:0006508">
    <property type="term" value="P:proteolysis"/>
    <property type="evidence" value="ECO:0007669"/>
    <property type="project" value="UniProtKB-KW"/>
</dbReference>
<organism evidence="1">
    <name type="scientific">termite gut metagenome</name>
    <dbReference type="NCBI Taxonomy" id="433724"/>
    <lineage>
        <taxon>unclassified sequences</taxon>
        <taxon>metagenomes</taxon>
        <taxon>organismal metagenomes</taxon>
    </lineage>
</organism>
<sequence length="62" mass="6361">MALIKIEGNDFPTIPIGNSDALKVGEWVLAVGNPFNLTSTVTAGIVSAKARSLGVYNGGVES</sequence>
<dbReference type="Pfam" id="PF13365">
    <property type="entry name" value="Trypsin_2"/>
    <property type="match status" value="1"/>
</dbReference>
<dbReference type="Gene3D" id="2.40.10.120">
    <property type="match status" value="1"/>
</dbReference>
<name>A0A5J4P7N6_9ZZZZ</name>
<accession>A0A5J4P7N6</accession>
<proteinExistence type="predicted"/>